<reference evidence="2 3" key="1">
    <citation type="submission" date="2022-12" db="EMBL/GenBank/DDBJ databases">
        <title>Chromosome-scale assembly of the Ensete ventricosum genome.</title>
        <authorList>
            <person name="Dussert Y."/>
            <person name="Stocks J."/>
            <person name="Wendawek A."/>
            <person name="Woldeyes F."/>
            <person name="Nichols R.A."/>
            <person name="Borrell J.S."/>
        </authorList>
    </citation>
    <scope>NUCLEOTIDE SEQUENCE [LARGE SCALE GENOMIC DNA]</scope>
    <source>
        <strain evidence="3">cv. Maze</strain>
        <tissue evidence="2">Seeds</tissue>
    </source>
</reference>
<dbReference type="Proteomes" id="UP001222027">
    <property type="component" value="Unassembled WGS sequence"/>
</dbReference>
<gene>
    <name evidence="2" type="ORF">OPV22_034538</name>
</gene>
<keyword evidence="3" id="KW-1185">Reference proteome</keyword>
<dbReference type="EMBL" id="JAQQAF010000009">
    <property type="protein sequence ID" value="KAJ8461612.1"/>
    <property type="molecule type" value="Genomic_DNA"/>
</dbReference>
<evidence type="ECO:0008006" key="4">
    <source>
        <dbReference type="Google" id="ProtNLM"/>
    </source>
</evidence>
<accession>A0AAV8PSR2</accession>
<evidence type="ECO:0000313" key="2">
    <source>
        <dbReference type="EMBL" id="KAJ8461612.1"/>
    </source>
</evidence>
<feature type="region of interest" description="Disordered" evidence="1">
    <location>
        <begin position="1"/>
        <end position="44"/>
    </location>
</feature>
<evidence type="ECO:0000256" key="1">
    <source>
        <dbReference type="SAM" id="MobiDB-lite"/>
    </source>
</evidence>
<evidence type="ECO:0000313" key="3">
    <source>
        <dbReference type="Proteomes" id="UP001222027"/>
    </source>
</evidence>
<sequence length="111" mass="12358">MFTGSSLHHPEMGREEKGAPVADAIDLSAIDGPPSHLQLRQPPPYDSSASLWPRTLLLRFLGEFFNEEDIAKEAVQKDTMALQLTEVRQRLVALLIDCKKKISSEPSVEES</sequence>
<comment type="caution">
    <text evidence="2">The sequence shown here is derived from an EMBL/GenBank/DDBJ whole genome shotgun (WGS) entry which is preliminary data.</text>
</comment>
<name>A0AAV8PSR2_ENSVE</name>
<feature type="compositionally biased region" description="Basic and acidic residues" evidence="1">
    <location>
        <begin position="8"/>
        <end position="18"/>
    </location>
</feature>
<dbReference type="AlphaFoldDB" id="A0AAV8PSR2"/>
<organism evidence="2 3">
    <name type="scientific">Ensete ventricosum</name>
    <name type="common">Abyssinian banana</name>
    <name type="synonym">Musa ensete</name>
    <dbReference type="NCBI Taxonomy" id="4639"/>
    <lineage>
        <taxon>Eukaryota</taxon>
        <taxon>Viridiplantae</taxon>
        <taxon>Streptophyta</taxon>
        <taxon>Embryophyta</taxon>
        <taxon>Tracheophyta</taxon>
        <taxon>Spermatophyta</taxon>
        <taxon>Magnoliopsida</taxon>
        <taxon>Liliopsida</taxon>
        <taxon>Zingiberales</taxon>
        <taxon>Musaceae</taxon>
        <taxon>Ensete</taxon>
    </lineage>
</organism>
<proteinExistence type="predicted"/>
<protein>
    <recommendedName>
        <fullName evidence="4">BAG domain-containing protein</fullName>
    </recommendedName>
</protein>